<accession>A0A2P5T2T1</accession>
<dbReference type="InterPro" id="IPR050485">
    <property type="entry name" value="Proline_metab_enzyme"/>
</dbReference>
<comment type="function">
    <text evidence="18">Oxidizes proline to glutamate for use as a carbon and nitrogen source.</text>
</comment>
<dbReference type="NCBIfam" id="NF008772">
    <property type="entry name" value="PRK11809.1"/>
    <property type="match status" value="1"/>
</dbReference>
<dbReference type="RefSeq" id="WP_136132287.1">
    <property type="nucleotide sequence ID" value="NZ_PDKR01000001.1"/>
</dbReference>
<dbReference type="InterPro" id="IPR016163">
    <property type="entry name" value="Ald_DH_C"/>
</dbReference>
<dbReference type="EC" id="1.2.1.88" evidence="18"/>
<dbReference type="NCBIfam" id="NF008869">
    <property type="entry name" value="PRK11904.1"/>
    <property type="match status" value="1"/>
</dbReference>
<dbReference type="InterPro" id="IPR048798">
    <property type="entry name" value="PutA_RHH"/>
</dbReference>
<evidence type="ECO:0000256" key="17">
    <source>
        <dbReference type="ARBA" id="ARBA00060911"/>
    </source>
</evidence>
<evidence type="ECO:0000256" key="18">
    <source>
        <dbReference type="PIRNR" id="PIRNR000197"/>
    </source>
</evidence>
<feature type="active site" evidence="19">
    <location>
        <position position="921"/>
    </location>
</feature>
<evidence type="ECO:0000256" key="19">
    <source>
        <dbReference type="PIRSR" id="PIRSR000197-1"/>
    </source>
</evidence>
<keyword evidence="12 18" id="KW-0804">Transcription</keyword>
<dbReference type="InterPro" id="IPR041349">
    <property type="entry name" value="PRODH"/>
</dbReference>
<dbReference type="GO" id="GO:0003842">
    <property type="term" value="F:L-glutamate gamma-semialdehyde dehydrogenase activity"/>
    <property type="evidence" value="ECO:0007669"/>
    <property type="project" value="UniProtKB-UniRule"/>
</dbReference>
<dbReference type="EC" id="1.5.5.2" evidence="18"/>
<dbReference type="PIRSF" id="PIRSF000197">
    <property type="entry name" value="Bifunct_PutA"/>
    <property type="match status" value="1"/>
</dbReference>
<dbReference type="GO" id="GO:0043565">
    <property type="term" value="F:sequence-specific DNA binding"/>
    <property type="evidence" value="ECO:0007669"/>
    <property type="project" value="UniProtKB-ARBA"/>
</dbReference>
<evidence type="ECO:0000259" key="22">
    <source>
        <dbReference type="Pfam" id="PF14850"/>
    </source>
</evidence>
<comment type="caution">
    <text evidence="25">The sequence shown here is derived from an EMBL/GenBank/DDBJ whole genome shotgun (WGS) entry which is preliminary data.</text>
</comment>
<keyword evidence="4 18" id="KW-0678">Repressor</keyword>
<evidence type="ECO:0000313" key="26">
    <source>
        <dbReference type="Proteomes" id="UP000295937"/>
    </source>
</evidence>
<comment type="catalytic activity">
    <reaction evidence="15 18">
        <text>L-proline + a quinone = (S)-1-pyrroline-5-carboxylate + a quinol + H(+)</text>
        <dbReference type="Rhea" id="RHEA:23784"/>
        <dbReference type="ChEBI" id="CHEBI:15378"/>
        <dbReference type="ChEBI" id="CHEBI:17388"/>
        <dbReference type="ChEBI" id="CHEBI:24646"/>
        <dbReference type="ChEBI" id="CHEBI:60039"/>
        <dbReference type="ChEBI" id="CHEBI:132124"/>
        <dbReference type="EC" id="1.5.5.2"/>
    </reaction>
</comment>
<keyword evidence="11 18" id="KW-0238">DNA-binding</keyword>
<organism evidence="25 26">
    <name type="scientific">Candidatus Pantoea edessiphila</name>
    <dbReference type="NCBI Taxonomy" id="2044610"/>
    <lineage>
        <taxon>Bacteria</taxon>
        <taxon>Pseudomonadati</taxon>
        <taxon>Pseudomonadota</taxon>
        <taxon>Gammaproteobacteria</taxon>
        <taxon>Enterobacterales</taxon>
        <taxon>Erwiniaceae</taxon>
        <taxon>Pantoea</taxon>
    </lineage>
</organism>
<protein>
    <recommendedName>
        <fullName evidence="18">Bifunctional protein PutA</fullName>
    </recommendedName>
    <domain>
        <recommendedName>
            <fullName evidence="18">Proline dehydrogenase</fullName>
            <ecNumber evidence="18">1.5.5.2</ecNumber>
        </recommendedName>
        <alternativeName>
            <fullName evidence="18">Proline oxidase</fullName>
        </alternativeName>
    </domain>
    <domain>
        <recommendedName>
            <fullName evidence="18">Delta-1-pyrroline-5-carboxylate dehydrogenase</fullName>
            <shortName evidence="18">P5C dehydrogenase</shortName>
            <ecNumber evidence="18">1.2.1.88</ecNumber>
        </recommendedName>
        <alternativeName>
            <fullName evidence="18">L-glutamate gamma-semialdehyde dehydrogenase</fullName>
        </alternativeName>
    </domain>
</protein>
<keyword evidence="6 18" id="KW-0274">FAD</keyword>
<feature type="domain" description="Proline dehydrogenase PutA" evidence="22">
    <location>
        <begin position="146"/>
        <end position="261"/>
    </location>
</feature>
<dbReference type="OrthoDB" id="9812625at2"/>
<evidence type="ECO:0000259" key="24">
    <source>
        <dbReference type="Pfam" id="PF21775"/>
    </source>
</evidence>
<dbReference type="FunFam" id="3.40.309.10:FF:000005">
    <property type="entry name" value="1-pyrroline-5-carboxylate dehydrogenase 1"/>
    <property type="match status" value="1"/>
</dbReference>
<dbReference type="InterPro" id="IPR025703">
    <property type="entry name" value="Bifunct_PutA"/>
</dbReference>
<feature type="domain" description="PutA RHH" evidence="24">
    <location>
        <begin position="16"/>
        <end position="43"/>
    </location>
</feature>
<evidence type="ECO:0000313" key="25">
    <source>
        <dbReference type="EMBL" id="PPI88862.1"/>
    </source>
</evidence>
<keyword evidence="8 18" id="KW-0805">Transcription regulation</keyword>
<feature type="domain" description="Proline utilization A proline dehydrogenase N-terminal" evidence="23">
    <location>
        <begin position="89"/>
        <end position="133"/>
    </location>
</feature>
<keyword evidence="9 18" id="KW-0520">NAD</keyword>
<dbReference type="SUPFAM" id="SSF47598">
    <property type="entry name" value="Ribbon-helix-helix"/>
    <property type="match status" value="1"/>
</dbReference>
<evidence type="ECO:0000256" key="16">
    <source>
        <dbReference type="ARBA" id="ARBA00060889"/>
    </source>
</evidence>
<comment type="cofactor">
    <cofactor evidence="1 18">
        <name>FAD</name>
        <dbReference type="ChEBI" id="CHEBI:57692"/>
    </cofactor>
</comment>
<dbReference type="InterPro" id="IPR015590">
    <property type="entry name" value="Aldehyde_DH_dom"/>
</dbReference>
<dbReference type="GO" id="GO:0009898">
    <property type="term" value="C:cytoplasmic side of plasma membrane"/>
    <property type="evidence" value="ECO:0007669"/>
    <property type="project" value="TreeGrafter"/>
</dbReference>
<dbReference type="InterPro" id="IPR024089">
    <property type="entry name" value="PRODH_PutA_dom_I/II"/>
</dbReference>
<evidence type="ECO:0000256" key="5">
    <source>
        <dbReference type="ARBA" id="ARBA00022630"/>
    </source>
</evidence>
<evidence type="ECO:0000256" key="15">
    <source>
        <dbReference type="ARBA" id="ARBA00048779"/>
    </source>
</evidence>
<evidence type="ECO:0000256" key="2">
    <source>
        <dbReference type="ARBA" id="ARBA00004739"/>
    </source>
</evidence>
<evidence type="ECO:0000256" key="12">
    <source>
        <dbReference type="ARBA" id="ARBA00023163"/>
    </source>
</evidence>
<dbReference type="CDD" id="cd07125">
    <property type="entry name" value="ALDH_PutA-P5CDH"/>
    <property type="match status" value="1"/>
</dbReference>
<feature type="domain" description="Aldehyde dehydrogenase" evidence="20">
    <location>
        <begin position="665"/>
        <end position="1109"/>
    </location>
</feature>
<dbReference type="Gene3D" id="3.40.309.10">
    <property type="entry name" value="Aldehyde Dehydrogenase, Chain A, domain 2"/>
    <property type="match status" value="1"/>
</dbReference>
<dbReference type="InterPro" id="IPR029041">
    <property type="entry name" value="FAD-linked_oxidoreductase-like"/>
</dbReference>
<dbReference type="EMBL" id="PDKR01000001">
    <property type="protein sequence ID" value="PPI88862.1"/>
    <property type="molecule type" value="Genomic_DNA"/>
</dbReference>
<evidence type="ECO:0000256" key="1">
    <source>
        <dbReference type="ARBA" id="ARBA00001974"/>
    </source>
</evidence>
<dbReference type="InterPro" id="IPR016162">
    <property type="entry name" value="Ald_DH_N"/>
</dbReference>
<dbReference type="Pfam" id="PF18327">
    <property type="entry name" value="PRODH"/>
    <property type="match status" value="1"/>
</dbReference>
<dbReference type="Pfam" id="PF01619">
    <property type="entry name" value="Pro_dh"/>
    <property type="match status" value="1"/>
</dbReference>
<evidence type="ECO:0000256" key="6">
    <source>
        <dbReference type="ARBA" id="ARBA00022827"/>
    </source>
</evidence>
<dbReference type="Pfam" id="PF14850">
    <property type="entry name" value="Pro_dh-DNA_bdg"/>
    <property type="match status" value="1"/>
</dbReference>
<name>A0A2P5T2T1_9GAMM</name>
<evidence type="ECO:0000256" key="13">
    <source>
        <dbReference type="ARBA" id="ARBA00023268"/>
    </source>
</evidence>
<dbReference type="PANTHER" id="PTHR42862:SF1">
    <property type="entry name" value="DELTA-1-PYRROLINE-5-CARBOXYLATE DEHYDROGENASE 2, ISOFORM A-RELATED"/>
    <property type="match status" value="1"/>
</dbReference>
<evidence type="ECO:0000256" key="11">
    <source>
        <dbReference type="ARBA" id="ARBA00023125"/>
    </source>
</evidence>
<evidence type="ECO:0000256" key="8">
    <source>
        <dbReference type="ARBA" id="ARBA00023015"/>
    </source>
</evidence>
<dbReference type="Pfam" id="PF21775">
    <property type="entry name" value="PutA_1st"/>
    <property type="match status" value="1"/>
</dbReference>
<dbReference type="UniPathway" id="UPA00261">
    <property type="reaction ID" value="UER00373"/>
</dbReference>
<evidence type="ECO:0000259" key="23">
    <source>
        <dbReference type="Pfam" id="PF18327"/>
    </source>
</evidence>
<comment type="pathway">
    <text evidence="2 18">Amino-acid degradation; L-proline degradation into L-glutamate; L-glutamate from L-proline: step 1/2.</text>
</comment>
<evidence type="ECO:0000256" key="3">
    <source>
        <dbReference type="ARBA" id="ARBA00004786"/>
    </source>
</evidence>
<dbReference type="InterPro" id="IPR016161">
    <property type="entry name" value="Ald_DH/histidinol_DH"/>
</dbReference>
<dbReference type="Gene3D" id="3.20.20.220">
    <property type="match status" value="1"/>
</dbReference>
<dbReference type="SUPFAM" id="SSF53720">
    <property type="entry name" value="ALDH-like"/>
    <property type="match status" value="1"/>
</dbReference>
<reference evidence="25 26" key="1">
    <citation type="journal article" date="2018" name="Genome Biol. Evol.">
        <title>Cladogenesis and Genomic Streamlining in Extracellular Endosymbionts of Tropical Stink Bugs.</title>
        <authorList>
            <person name="Otero-Bravo A."/>
            <person name="Goffredi S."/>
            <person name="Sabree Z.L."/>
        </authorList>
    </citation>
    <scope>NUCLEOTIDE SEQUENCE [LARGE SCALE GENOMIC DNA]</scope>
    <source>
        <strain evidence="25 26">SoEO</strain>
    </source>
</reference>
<dbReference type="SUPFAM" id="SSF51730">
    <property type="entry name" value="FAD-linked oxidoreductase"/>
    <property type="match status" value="1"/>
</dbReference>
<dbReference type="SUPFAM" id="SSF81935">
    <property type="entry name" value="N-terminal domain of bifunctional PutA protein"/>
    <property type="match status" value="1"/>
</dbReference>
<dbReference type="PANTHER" id="PTHR42862">
    <property type="entry name" value="DELTA-1-PYRROLINE-5-CARBOXYLATE DEHYDROGENASE 1, ISOFORM A-RELATED"/>
    <property type="match status" value="1"/>
</dbReference>
<evidence type="ECO:0000256" key="7">
    <source>
        <dbReference type="ARBA" id="ARBA00023002"/>
    </source>
</evidence>
<evidence type="ECO:0000256" key="14">
    <source>
        <dbReference type="ARBA" id="ARBA00048142"/>
    </source>
</evidence>
<dbReference type="InterPro" id="IPR010985">
    <property type="entry name" value="Ribbon_hlx_hlx"/>
</dbReference>
<dbReference type="InterPro" id="IPR005933">
    <property type="entry name" value="PutA_C"/>
</dbReference>
<dbReference type="InterPro" id="IPR024090">
    <property type="entry name" value="PRODH_PutA_dom_I"/>
</dbReference>
<evidence type="ECO:0000259" key="20">
    <source>
        <dbReference type="Pfam" id="PF00171"/>
    </source>
</evidence>
<comment type="catalytic activity">
    <reaction evidence="14 18">
        <text>L-glutamate 5-semialdehyde + NAD(+) + H2O = L-glutamate + NADH + 2 H(+)</text>
        <dbReference type="Rhea" id="RHEA:30235"/>
        <dbReference type="ChEBI" id="CHEBI:15377"/>
        <dbReference type="ChEBI" id="CHEBI:15378"/>
        <dbReference type="ChEBI" id="CHEBI:29985"/>
        <dbReference type="ChEBI" id="CHEBI:57540"/>
        <dbReference type="ChEBI" id="CHEBI:57945"/>
        <dbReference type="ChEBI" id="CHEBI:58066"/>
        <dbReference type="EC" id="1.2.1.88"/>
    </reaction>
</comment>
<dbReference type="Gene3D" id="3.40.605.10">
    <property type="entry name" value="Aldehyde Dehydrogenase, Chain A, domain 1"/>
    <property type="match status" value="1"/>
</dbReference>
<evidence type="ECO:0000256" key="10">
    <source>
        <dbReference type="ARBA" id="ARBA00023062"/>
    </source>
</evidence>
<dbReference type="InterPro" id="IPR016160">
    <property type="entry name" value="Ald_DH_CS_CYS"/>
</dbReference>
<feature type="active site" evidence="19">
    <location>
        <position position="887"/>
    </location>
</feature>
<dbReference type="InterPro" id="IPR024082">
    <property type="entry name" value="PRODH_PutA_dom_II"/>
</dbReference>
<feature type="domain" description="Proline dehydrogenase" evidence="21">
    <location>
        <begin position="270"/>
        <end position="571"/>
    </location>
</feature>
<evidence type="ECO:0000256" key="9">
    <source>
        <dbReference type="ARBA" id="ARBA00023027"/>
    </source>
</evidence>
<dbReference type="Proteomes" id="UP000295937">
    <property type="component" value="Unassembled WGS sequence"/>
</dbReference>
<dbReference type="PROSITE" id="PS00070">
    <property type="entry name" value="ALDEHYDE_DEHYDR_CYS"/>
    <property type="match status" value="1"/>
</dbReference>
<keyword evidence="10 18" id="KW-0642">Proline metabolism</keyword>
<keyword evidence="7 18" id="KW-0560">Oxidoreductase</keyword>
<dbReference type="Gene3D" id="1.20.5.460">
    <property type="entry name" value="Single helix bin"/>
    <property type="match status" value="1"/>
</dbReference>
<evidence type="ECO:0000256" key="4">
    <source>
        <dbReference type="ARBA" id="ARBA00022491"/>
    </source>
</evidence>
<dbReference type="NCBIfam" id="TIGR01238">
    <property type="entry name" value="D1pyr5carbox3"/>
    <property type="match status" value="1"/>
</dbReference>
<proteinExistence type="inferred from homology"/>
<dbReference type="Pfam" id="PF00171">
    <property type="entry name" value="Aldedh"/>
    <property type="match status" value="1"/>
</dbReference>
<comment type="similarity">
    <text evidence="17 18">In the C-terminal section; belongs to the aldehyde dehydrogenase family.</text>
</comment>
<keyword evidence="5 18" id="KW-0285">Flavoprotein</keyword>
<dbReference type="GO" id="GO:0004657">
    <property type="term" value="F:proline dehydrogenase activity"/>
    <property type="evidence" value="ECO:0007669"/>
    <property type="project" value="UniProtKB-UniRule"/>
</dbReference>
<dbReference type="FunFam" id="3.20.20.220:FF:000004">
    <property type="entry name" value="Bifunctional protein PutA"/>
    <property type="match status" value="1"/>
</dbReference>
<dbReference type="GO" id="GO:0003700">
    <property type="term" value="F:DNA-binding transcription factor activity"/>
    <property type="evidence" value="ECO:0007669"/>
    <property type="project" value="InterPro"/>
</dbReference>
<dbReference type="GO" id="GO:0010133">
    <property type="term" value="P:L-proline catabolic process to L-glutamate"/>
    <property type="evidence" value="ECO:0007669"/>
    <property type="project" value="UniProtKB-UniRule"/>
</dbReference>
<dbReference type="Gene3D" id="1.20.5.550">
    <property type="entry name" value="Single Helix bin"/>
    <property type="match status" value="1"/>
</dbReference>
<evidence type="ECO:0000259" key="21">
    <source>
        <dbReference type="Pfam" id="PF01619"/>
    </source>
</evidence>
<dbReference type="InterPro" id="IPR013321">
    <property type="entry name" value="Arc_rbn_hlx_hlx"/>
</dbReference>
<sequence>MGMITMGLRLDNDIYKRIRIAAQNINKTPYWLTKQAILNYLAQIEKDKNLSCSSFANFYLNSIEETKSYKIYQPFLELSEQILLKSLTRSIITSKWCSPETELVPVLLEQSRIDKDLNKKIYKLAWSLSNKLRNNSKNISITSEIVQKLLQEFPLSSKEGIALMCLAEALLRIPDNKMRDILIHDKIKSGKWHLHLSNSNSLPVNIMTRGLIFIKQIISVNNEKKILQPFYKKIISKICKKSDLLIRKAVNITISIIGKQFVIGENIKKALKNARKFEKKGFSYSYDMLGEAALTATDAKKYFMSYRKAIHAIGNVSQGMTIYDNPGISIKLSALHPRYSRSQYLRVIEELYPRLKSLIFLARCYNIGINIDAEESDRLELSLDLLEKICFESDFANWNGIGFVVQAYMKRCPYVIDEIIDLAKRSNHRIMVRLVKGAYWDSEIKRAQIDGFKDYPVYTRKIYTDVSYIACARKLLSFPDLIYPQFATHNAHTLATIYQLAGNNYYDGQYEFQCLYGMGEKLYKEIVGKINNNKLNRPCRIYAPVGTYETLLSYLVRRLLENGANTSFVNKIADKSISINELIADPVKTIENIGINEGIIGLSHPKIPLPRNLYGKNRVNSKGININNEYYLASMSNDLVNSTETLFLAKPIIHGIFIDDNVSSHLIINPAISNDIVGRVRETSIQEISQAIEISVDIGPTWCNTSPNERAIILERAANIMENKINILVGILIRESGKTYNNAIAEVREAIDFIYYYASIVKNNFTNETHLPLGPVVCISPWNFPLSIFVGQISAALAVGNTVLAKPAEQTPLIAAQAVQILLNAGIPTGVLQFLPGSGKNIGTKLITDNRVQGVLFTGSTSVAKLIQKKIAGRLDKQGQPIPLIAETGGINVMIVDSSALTEQVVTDIISSAFDSAGQRCSALRLLCIQEEVADRTLEMLLGAMAEYKMGNPDQLSTDIGPIINLKAVENINNHIKSMQNKGFKVYQKIFENQNKNSELLSDSFVKPTLIEIDRISDLKEEIFGPVLHVVRFKIDNLFNVIQQINRSKYGLTLGLHTRVEGTIDQLISAAKVGNIYINRNMIGAVVGVQPFGGEGLSGTGPKAGGSFYLYRLLSKYPNNSVISTLDQQSFKCFKKTDKLQQNLFLSHSVFSKWIKNEPEIESLYLQYTTLSQSGSVRNLFGPTGEKNSILLLPREQIFCVSDNKRDVLIQLAAVISIGSKIIWQDDLLHQNIFNELPNEIRNLISLDLNPFSLYFDAVIFHGNRNHLSQLCKIIAAKCNRIISIQGFAPGETNIMLERLLIERSVSINTAAAGGNTSLMTIN</sequence>
<dbReference type="Gene3D" id="1.10.1220.10">
    <property type="entry name" value="Met repressor-like"/>
    <property type="match status" value="1"/>
</dbReference>
<comment type="similarity">
    <text evidence="16 18">In the N-terminal section; belongs to the proline dehydrogenase family.</text>
</comment>
<dbReference type="InterPro" id="IPR002872">
    <property type="entry name" value="Proline_DH_dom"/>
</dbReference>
<comment type="pathway">
    <text evidence="3 18">Amino-acid degradation; L-proline degradation into L-glutamate; L-glutamate from L-proline: step 2/2.</text>
</comment>
<gene>
    <name evidence="25" type="primary">putA</name>
    <name evidence="25" type="ORF">CRV09_00950</name>
</gene>
<keyword evidence="13" id="KW-0511">Multifunctional enzyme</keyword>